<dbReference type="EMBL" id="JABCJD010000005">
    <property type="protein sequence ID" value="NVO27936.1"/>
    <property type="molecule type" value="Genomic_DNA"/>
</dbReference>
<name>A0ABX2PG88_9RHOB</name>
<keyword evidence="4" id="KW-0804">Transcription</keyword>
<dbReference type="PANTHER" id="PTHR30537">
    <property type="entry name" value="HTH-TYPE TRANSCRIPTIONAL REGULATOR"/>
    <property type="match status" value="1"/>
</dbReference>
<keyword evidence="2" id="KW-0805">Transcription regulation</keyword>
<keyword evidence="3" id="KW-0238">DNA-binding</keyword>
<dbReference type="SUPFAM" id="SSF53850">
    <property type="entry name" value="Periplasmic binding protein-like II"/>
    <property type="match status" value="1"/>
</dbReference>
<dbReference type="Pfam" id="PF03466">
    <property type="entry name" value="LysR_substrate"/>
    <property type="match status" value="1"/>
</dbReference>
<dbReference type="InterPro" id="IPR000847">
    <property type="entry name" value="LysR_HTH_N"/>
</dbReference>
<dbReference type="InterPro" id="IPR036388">
    <property type="entry name" value="WH-like_DNA-bd_sf"/>
</dbReference>
<keyword evidence="7" id="KW-1185">Reference proteome</keyword>
<evidence type="ECO:0000256" key="4">
    <source>
        <dbReference type="ARBA" id="ARBA00023163"/>
    </source>
</evidence>
<evidence type="ECO:0000256" key="1">
    <source>
        <dbReference type="ARBA" id="ARBA00009437"/>
    </source>
</evidence>
<dbReference type="CDD" id="cd08432">
    <property type="entry name" value="PBP2_GcdR_TrpI_HvrB_AmpR_like"/>
    <property type="match status" value="1"/>
</dbReference>
<dbReference type="RefSeq" id="WP_176854412.1">
    <property type="nucleotide sequence ID" value="NZ_JABCJD010000005.1"/>
</dbReference>
<gene>
    <name evidence="6" type="ORF">HJ526_10930</name>
</gene>
<sequence length="291" mass="32290">MTLPLRAIHAFVTTAQLGSMVQAADRLGVTPSAISQQIQQLEAHVGTRLFARVGRRIILNEAGERYFELIREEVERIDTATQQMRGISAAQVLNLRVAPTFAVQWLLPRLPRFMQDHPEIELRVDATNDPPDFEREAIDLEIRHGNGAWAGLHVESLAEERMLPLCSPDLAAAGSLDAHSLQDHRLLHSIKNLTGWSHWFAAVGVAPKPDLQRAHFDRAHMSISLAKAGAGIALESTLTAAAEIASGALVCPVKNPPDLTQRSLWIVGPPLHFGRRRPRRFIDWLRRELAA</sequence>
<dbReference type="InterPro" id="IPR058163">
    <property type="entry name" value="LysR-type_TF_proteobact-type"/>
</dbReference>
<dbReference type="InterPro" id="IPR005119">
    <property type="entry name" value="LysR_subst-bd"/>
</dbReference>
<dbReference type="Gene3D" id="3.40.190.10">
    <property type="entry name" value="Periplasmic binding protein-like II"/>
    <property type="match status" value="2"/>
</dbReference>
<feature type="domain" description="HTH lysR-type" evidence="5">
    <location>
        <begin position="3"/>
        <end position="60"/>
    </location>
</feature>
<dbReference type="InterPro" id="IPR036390">
    <property type="entry name" value="WH_DNA-bd_sf"/>
</dbReference>
<dbReference type="PANTHER" id="PTHR30537:SF26">
    <property type="entry name" value="GLYCINE CLEAVAGE SYSTEM TRANSCRIPTIONAL ACTIVATOR"/>
    <property type="match status" value="1"/>
</dbReference>
<evidence type="ECO:0000259" key="5">
    <source>
        <dbReference type="PROSITE" id="PS50931"/>
    </source>
</evidence>
<comment type="similarity">
    <text evidence="1">Belongs to the LysR transcriptional regulatory family.</text>
</comment>
<evidence type="ECO:0000256" key="3">
    <source>
        <dbReference type="ARBA" id="ARBA00023125"/>
    </source>
</evidence>
<comment type="caution">
    <text evidence="6">The sequence shown here is derived from an EMBL/GenBank/DDBJ whole genome shotgun (WGS) entry which is preliminary data.</text>
</comment>
<evidence type="ECO:0000313" key="7">
    <source>
        <dbReference type="Proteomes" id="UP000523601"/>
    </source>
</evidence>
<dbReference type="Gene3D" id="1.10.10.10">
    <property type="entry name" value="Winged helix-like DNA-binding domain superfamily/Winged helix DNA-binding domain"/>
    <property type="match status" value="1"/>
</dbReference>
<dbReference type="PRINTS" id="PR00039">
    <property type="entry name" value="HTHLYSR"/>
</dbReference>
<organism evidence="6 7">
    <name type="scientific">Donghicola mangrovi</name>
    <dbReference type="NCBI Taxonomy" id="2729614"/>
    <lineage>
        <taxon>Bacteria</taxon>
        <taxon>Pseudomonadati</taxon>
        <taxon>Pseudomonadota</taxon>
        <taxon>Alphaproteobacteria</taxon>
        <taxon>Rhodobacterales</taxon>
        <taxon>Roseobacteraceae</taxon>
        <taxon>Donghicola</taxon>
    </lineage>
</organism>
<protein>
    <submittedName>
        <fullName evidence="6">LysR family transcriptional regulator</fullName>
    </submittedName>
</protein>
<accession>A0ABX2PG88</accession>
<dbReference type="PROSITE" id="PS50931">
    <property type="entry name" value="HTH_LYSR"/>
    <property type="match status" value="1"/>
</dbReference>
<evidence type="ECO:0000256" key="2">
    <source>
        <dbReference type="ARBA" id="ARBA00023015"/>
    </source>
</evidence>
<dbReference type="Proteomes" id="UP000523601">
    <property type="component" value="Unassembled WGS sequence"/>
</dbReference>
<proteinExistence type="inferred from homology"/>
<dbReference type="Pfam" id="PF00126">
    <property type="entry name" value="HTH_1"/>
    <property type="match status" value="1"/>
</dbReference>
<evidence type="ECO:0000313" key="6">
    <source>
        <dbReference type="EMBL" id="NVO27936.1"/>
    </source>
</evidence>
<dbReference type="SUPFAM" id="SSF46785">
    <property type="entry name" value="Winged helix' DNA-binding domain"/>
    <property type="match status" value="1"/>
</dbReference>
<reference evidence="6 7" key="1">
    <citation type="submission" date="2020-04" db="EMBL/GenBank/DDBJ databases">
        <title>Donghicola sp., a member of the Rhodobacteraceae family isolated from mangrove forest in Thailand.</title>
        <authorList>
            <person name="Charoenyingcharoen P."/>
            <person name="Yukphan P."/>
        </authorList>
    </citation>
    <scope>NUCLEOTIDE SEQUENCE [LARGE SCALE GENOMIC DNA]</scope>
    <source>
        <strain evidence="6 7">C2-DW-16</strain>
    </source>
</reference>